<name>A0AAT9GMX1_9CREN</name>
<dbReference type="RefSeq" id="WP_369610484.1">
    <property type="nucleotide sequence ID" value="NZ_AP031322.1"/>
</dbReference>
<feature type="transmembrane region" description="Helical" evidence="1">
    <location>
        <begin position="44"/>
        <end position="68"/>
    </location>
</feature>
<proteinExistence type="predicted"/>
<accession>A0AAT9GMX1</accession>
<keyword evidence="1" id="KW-0472">Membrane</keyword>
<dbReference type="KEGG" id="sjv:SJAV_01880"/>
<evidence type="ECO:0000256" key="1">
    <source>
        <dbReference type="SAM" id="Phobius"/>
    </source>
</evidence>
<organism evidence="2">
    <name type="scientific">Sulfurisphaera javensis</name>
    <dbReference type="NCBI Taxonomy" id="2049879"/>
    <lineage>
        <taxon>Archaea</taxon>
        <taxon>Thermoproteota</taxon>
        <taxon>Thermoprotei</taxon>
        <taxon>Sulfolobales</taxon>
        <taxon>Sulfolobaceae</taxon>
        <taxon>Sulfurisphaera</taxon>
    </lineage>
</organism>
<sequence length="80" mass="9205">MIRKVNRATSTALLFIIFISMRLLSMEKLMIIFLPFLLVSDSTLFLFTLALFPLAIFLLIVSAIVRFYQIVKSSMLSRSE</sequence>
<dbReference type="AlphaFoldDB" id="A0AAT9GMX1"/>
<evidence type="ECO:0000313" key="2">
    <source>
        <dbReference type="EMBL" id="BFH72244.1"/>
    </source>
</evidence>
<protein>
    <submittedName>
        <fullName evidence="2">Uncharacterized protein</fullName>
    </submittedName>
</protein>
<gene>
    <name evidence="2" type="ORF">SJAV_01880</name>
</gene>
<dbReference type="EMBL" id="AP031322">
    <property type="protein sequence ID" value="BFH72244.1"/>
    <property type="molecule type" value="Genomic_DNA"/>
</dbReference>
<dbReference type="GeneID" id="92353122"/>
<keyword evidence="1" id="KW-0812">Transmembrane</keyword>
<feature type="transmembrane region" description="Helical" evidence="1">
    <location>
        <begin position="12"/>
        <end position="38"/>
    </location>
</feature>
<reference evidence="2" key="1">
    <citation type="submission" date="2024-03" db="EMBL/GenBank/DDBJ databases">
        <title>Complete genome sequence of Sulfurisphaera javensis strain KD-1.</title>
        <authorList>
            <person name="Sakai H."/>
            <person name="Nur N."/>
            <person name="Suwanto A."/>
            <person name="Kurosawa N."/>
        </authorList>
    </citation>
    <scope>NUCLEOTIDE SEQUENCE</scope>
    <source>
        <strain evidence="2">KD-1</strain>
    </source>
</reference>
<keyword evidence="1" id="KW-1133">Transmembrane helix</keyword>